<proteinExistence type="predicted"/>
<reference evidence="1 2" key="1">
    <citation type="journal article" date="2014" name="Genome Announc.">
        <title>Draft Genome Sequence of the Haloacid-Degrading Burkholderia caribensis Strain MBA4.</title>
        <authorList>
            <person name="Pan Y."/>
            <person name="Kong K.F."/>
            <person name="Tsang J.S."/>
        </authorList>
    </citation>
    <scope>NUCLEOTIDE SEQUENCE [LARGE SCALE GENOMIC DNA]</scope>
    <source>
        <strain evidence="1 2">MBA4</strain>
        <plasmid evidence="2">Plasmid</plasmid>
    </source>
</reference>
<gene>
    <name evidence="1" type="ORF">K788_0007370</name>
</gene>
<dbReference type="Proteomes" id="UP000019146">
    <property type="component" value="Plasmid unnamed"/>
</dbReference>
<accession>A0A0P0RRE4</accession>
<keyword evidence="1" id="KW-0614">Plasmid</keyword>
<evidence type="ECO:0000313" key="2">
    <source>
        <dbReference type="Proteomes" id="UP000019146"/>
    </source>
</evidence>
<protein>
    <submittedName>
        <fullName evidence="1">Uncharacterized protein</fullName>
    </submittedName>
</protein>
<organism evidence="1 2">
    <name type="scientific">Paraburkholderia caribensis MBA4</name>
    <dbReference type="NCBI Taxonomy" id="1323664"/>
    <lineage>
        <taxon>Bacteria</taxon>
        <taxon>Pseudomonadati</taxon>
        <taxon>Pseudomonadota</taxon>
        <taxon>Betaproteobacteria</taxon>
        <taxon>Burkholderiales</taxon>
        <taxon>Burkholderiaceae</taxon>
        <taxon>Paraburkholderia</taxon>
    </lineage>
</organism>
<dbReference type="EMBL" id="CP012748">
    <property type="protein sequence ID" value="ALL71628.1"/>
    <property type="molecule type" value="Genomic_DNA"/>
</dbReference>
<geneLocation type="plasmid" evidence="2"/>
<dbReference type="AlphaFoldDB" id="A0A0P0RRE4"/>
<name>A0A0P0RRE4_9BURK</name>
<dbReference type="KEGG" id="bcai:K788_0007370"/>
<sequence>MGAAKSAMTVRSGNGTPYARSVDFLGTLGRIGERADAARPESI</sequence>
<evidence type="ECO:0000313" key="1">
    <source>
        <dbReference type="EMBL" id="ALL71628.1"/>
    </source>
</evidence>